<feature type="non-terminal residue" evidence="2">
    <location>
        <position position="69"/>
    </location>
</feature>
<organism evidence="2 3">
    <name type="scientific">Paraglomus brasilianum</name>
    <dbReference type="NCBI Taxonomy" id="144538"/>
    <lineage>
        <taxon>Eukaryota</taxon>
        <taxon>Fungi</taxon>
        <taxon>Fungi incertae sedis</taxon>
        <taxon>Mucoromycota</taxon>
        <taxon>Glomeromycotina</taxon>
        <taxon>Glomeromycetes</taxon>
        <taxon>Paraglomerales</taxon>
        <taxon>Paraglomeraceae</taxon>
        <taxon>Paraglomus</taxon>
    </lineage>
</organism>
<accession>A0A9N9GB40</accession>
<dbReference type="AlphaFoldDB" id="A0A9N9GB40"/>
<dbReference type="EMBL" id="CAJVPI010001150">
    <property type="protein sequence ID" value="CAG8597632.1"/>
    <property type="molecule type" value="Genomic_DNA"/>
</dbReference>
<protein>
    <submittedName>
        <fullName evidence="2">3890_t:CDS:1</fullName>
    </submittedName>
</protein>
<evidence type="ECO:0000313" key="3">
    <source>
        <dbReference type="Proteomes" id="UP000789739"/>
    </source>
</evidence>
<comment type="caution">
    <text evidence="2">The sequence shown here is derived from an EMBL/GenBank/DDBJ whole genome shotgun (WGS) entry which is preliminary data.</text>
</comment>
<sequence>TFHGSPSEVTSPTEHNDISEPISNIIKGVDNKRLNHQYEKGERQQKVNPQKGKCSLELLSFYIGGMTGI</sequence>
<reference evidence="2" key="1">
    <citation type="submission" date="2021-06" db="EMBL/GenBank/DDBJ databases">
        <authorList>
            <person name="Kallberg Y."/>
            <person name="Tangrot J."/>
            <person name="Rosling A."/>
        </authorList>
    </citation>
    <scope>NUCLEOTIDE SEQUENCE</scope>
    <source>
        <strain evidence="2">BR232B</strain>
    </source>
</reference>
<proteinExistence type="predicted"/>
<evidence type="ECO:0000256" key="1">
    <source>
        <dbReference type="SAM" id="MobiDB-lite"/>
    </source>
</evidence>
<feature type="region of interest" description="Disordered" evidence="1">
    <location>
        <begin position="1"/>
        <end position="26"/>
    </location>
</feature>
<evidence type="ECO:0000313" key="2">
    <source>
        <dbReference type="EMBL" id="CAG8597632.1"/>
    </source>
</evidence>
<gene>
    <name evidence="2" type="ORF">PBRASI_LOCUS7467</name>
</gene>
<keyword evidence="3" id="KW-1185">Reference proteome</keyword>
<dbReference type="Proteomes" id="UP000789739">
    <property type="component" value="Unassembled WGS sequence"/>
</dbReference>
<name>A0A9N9GB40_9GLOM</name>